<keyword evidence="1" id="KW-0472">Membrane</keyword>
<keyword evidence="1" id="KW-0812">Transmembrane</keyword>
<evidence type="ECO:0000313" key="3">
    <source>
        <dbReference type="Proteomes" id="UP000005038"/>
    </source>
</evidence>
<evidence type="ECO:0000256" key="1">
    <source>
        <dbReference type="SAM" id="Phobius"/>
    </source>
</evidence>
<dbReference type="EMBL" id="BAFB01000214">
    <property type="protein sequence ID" value="GAB36375.1"/>
    <property type="molecule type" value="Genomic_DNA"/>
</dbReference>
<dbReference type="RefSeq" id="WP_007240557.1">
    <property type="nucleotide sequence ID" value="NZ_BAFB01000214.1"/>
</dbReference>
<proteinExistence type="predicted"/>
<evidence type="ECO:0000313" key="2">
    <source>
        <dbReference type="EMBL" id="GAB36375.1"/>
    </source>
</evidence>
<protein>
    <submittedName>
        <fullName evidence="2">Uncharacterized protein</fullName>
    </submittedName>
</protein>
<name>H5TSB7_GORO1</name>
<sequence length="74" mass="7626">ARSSGEKRLRIAAAVGVVSFVAITVTVWPAISLIATDRAADFGLSTTRTVAFVVIAALTLITFAGLATAGRRAH</sequence>
<keyword evidence="3" id="KW-1185">Reference proteome</keyword>
<feature type="transmembrane region" description="Helical" evidence="1">
    <location>
        <begin position="51"/>
        <end position="69"/>
    </location>
</feature>
<organism evidence="2 3">
    <name type="scientific">Gordonia otitidis (strain DSM 44809 / CCUG 52243 / JCM 12355 / NBRC 100426 / IFM 10032)</name>
    <dbReference type="NCBI Taxonomy" id="1108044"/>
    <lineage>
        <taxon>Bacteria</taxon>
        <taxon>Bacillati</taxon>
        <taxon>Actinomycetota</taxon>
        <taxon>Actinomycetes</taxon>
        <taxon>Mycobacteriales</taxon>
        <taxon>Gordoniaceae</taxon>
        <taxon>Gordonia</taxon>
    </lineage>
</organism>
<comment type="caution">
    <text evidence="2">The sequence shown here is derived from an EMBL/GenBank/DDBJ whole genome shotgun (WGS) entry which is preliminary data.</text>
</comment>
<keyword evidence="1" id="KW-1133">Transmembrane helix</keyword>
<dbReference type="Proteomes" id="UP000005038">
    <property type="component" value="Unassembled WGS sequence"/>
</dbReference>
<gene>
    <name evidence="2" type="ORF">GOOTI_214_00010</name>
</gene>
<accession>H5TSB7</accession>
<feature type="non-terminal residue" evidence="2">
    <location>
        <position position="1"/>
    </location>
</feature>
<feature type="transmembrane region" description="Helical" evidence="1">
    <location>
        <begin position="12"/>
        <end position="31"/>
    </location>
</feature>
<reference evidence="2" key="1">
    <citation type="submission" date="2012-02" db="EMBL/GenBank/DDBJ databases">
        <title>Whole genome shotgun sequence of Gordonia otitidis NBRC 100426.</title>
        <authorList>
            <person name="Yoshida I."/>
            <person name="Hosoyama A."/>
            <person name="Tsuchikane K."/>
            <person name="Katsumata H."/>
            <person name="Yamazaki S."/>
            <person name="Fujita N."/>
        </authorList>
    </citation>
    <scope>NUCLEOTIDE SEQUENCE [LARGE SCALE GENOMIC DNA]</scope>
    <source>
        <strain evidence="2">NBRC 100426</strain>
    </source>
</reference>
<dbReference type="AlphaFoldDB" id="H5TSB7"/>